<sequence>MMPARITRPDNEAFHARENHASSFYGVVYIALYIMEMHDFVWYEKLHFSTLPKATRTTGQGALLTKGSVIGIQVFLFFYRAKSRHEGINDIMRPVSAMPL</sequence>
<keyword evidence="3" id="KW-1185">Reference proteome</keyword>
<dbReference type="AlphaFoldDB" id="A0A0M8NSD3"/>
<protein>
    <submittedName>
        <fullName evidence="2">Uncharacterized protein</fullName>
    </submittedName>
</protein>
<evidence type="ECO:0000313" key="3">
    <source>
        <dbReference type="Proteomes" id="UP000037696"/>
    </source>
</evidence>
<gene>
    <name evidence="2" type="ORF">ACN38_g12956</name>
</gene>
<keyword evidence="1" id="KW-0812">Transmembrane</keyword>
<keyword evidence="1" id="KW-1133">Transmembrane helix</keyword>
<comment type="caution">
    <text evidence="2">The sequence shown here is derived from an EMBL/GenBank/DDBJ whole genome shotgun (WGS) entry which is preliminary data.</text>
</comment>
<feature type="transmembrane region" description="Helical" evidence="1">
    <location>
        <begin position="61"/>
        <end position="79"/>
    </location>
</feature>
<organism evidence="2 3">
    <name type="scientific">Penicillium nordicum</name>
    <dbReference type="NCBI Taxonomy" id="229535"/>
    <lineage>
        <taxon>Eukaryota</taxon>
        <taxon>Fungi</taxon>
        <taxon>Dikarya</taxon>
        <taxon>Ascomycota</taxon>
        <taxon>Pezizomycotina</taxon>
        <taxon>Eurotiomycetes</taxon>
        <taxon>Eurotiomycetidae</taxon>
        <taxon>Eurotiales</taxon>
        <taxon>Aspergillaceae</taxon>
        <taxon>Penicillium</taxon>
    </lineage>
</organism>
<dbReference type="Proteomes" id="UP000037696">
    <property type="component" value="Unassembled WGS sequence"/>
</dbReference>
<name>A0A0M8NSD3_9EURO</name>
<evidence type="ECO:0000313" key="2">
    <source>
        <dbReference type="EMBL" id="KOS36317.1"/>
    </source>
</evidence>
<feature type="non-terminal residue" evidence="2">
    <location>
        <position position="100"/>
    </location>
</feature>
<reference evidence="2 3" key="1">
    <citation type="submission" date="2015-08" db="EMBL/GenBank/DDBJ databases">
        <title>Genome sequencing of Penicillium nordicum.</title>
        <authorList>
            <person name="Nguyen H.D."/>
            <person name="Seifert K.A."/>
        </authorList>
    </citation>
    <scope>NUCLEOTIDE SEQUENCE [LARGE SCALE GENOMIC DNA]</scope>
    <source>
        <strain evidence="2 3">DAOMC 185683</strain>
    </source>
</reference>
<feature type="transmembrane region" description="Helical" evidence="1">
    <location>
        <begin position="21"/>
        <end position="41"/>
    </location>
</feature>
<accession>A0A0M8NSD3</accession>
<evidence type="ECO:0000256" key="1">
    <source>
        <dbReference type="SAM" id="Phobius"/>
    </source>
</evidence>
<proteinExistence type="predicted"/>
<dbReference type="EMBL" id="LHQQ01000505">
    <property type="protein sequence ID" value="KOS36317.1"/>
    <property type="molecule type" value="Genomic_DNA"/>
</dbReference>
<keyword evidence="1" id="KW-0472">Membrane</keyword>